<protein>
    <submittedName>
        <fullName evidence="2">Uncharacterized protein</fullName>
    </submittedName>
</protein>
<comment type="caution">
    <text evidence="2">The sequence shown here is derived from an EMBL/GenBank/DDBJ whole genome shotgun (WGS) entry which is preliminary data.</text>
</comment>
<evidence type="ECO:0000256" key="1">
    <source>
        <dbReference type="SAM" id="Phobius"/>
    </source>
</evidence>
<keyword evidence="1" id="KW-0472">Membrane</keyword>
<reference evidence="2 3" key="1">
    <citation type="journal article" date="2019" name="Int. J. Syst. Evol. Microbiol.">
        <title>The Global Catalogue of Microorganisms (GCM) 10K type strain sequencing project: providing services to taxonomists for standard genome sequencing and annotation.</title>
        <authorList>
            <consortium name="The Broad Institute Genomics Platform"/>
            <consortium name="The Broad Institute Genome Sequencing Center for Infectious Disease"/>
            <person name="Wu L."/>
            <person name="Ma J."/>
        </authorList>
    </citation>
    <scope>NUCLEOTIDE SEQUENCE [LARGE SCALE GENOMIC DNA]</scope>
    <source>
        <strain evidence="2 3">JCM 3272</strain>
    </source>
</reference>
<gene>
    <name evidence="2" type="ORF">GCM10010170_020410</name>
</gene>
<evidence type="ECO:0000313" key="3">
    <source>
        <dbReference type="Proteomes" id="UP001501444"/>
    </source>
</evidence>
<sequence length="52" mass="5274">MAMLIGAVLVALLVVGPAALTGQPVLLVAGVVAAAVVLLLARRWAARRLGDR</sequence>
<keyword evidence="1" id="KW-1133">Transmembrane helix</keyword>
<dbReference type="Proteomes" id="UP001501444">
    <property type="component" value="Unassembled WGS sequence"/>
</dbReference>
<dbReference type="RefSeq" id="WP_344612044.1">
    <property type="nucleotide sequence ID" value="NZ_BAAARV010000018.1"/>
</dbReference>
<name>A0ABN3FVT7_9ACTN</name>
<organism evidence="2 3">
    <name type="scientific">Dactylosporangium salmoneum</name>
    <dbReference type="NCBI Taxonomy" id="53361"/>
    <lineage>
        <taxon>Bacteria</taxon>
        <taxon>Bacillati</taxon>
        <taxon>Actinomycetota</taxon>
        <taxon>Actinomycetes</taxon>
        <taxon>Micromonosporales</taxon>
        <taxon>Micromonosporaceae</taxon>
        <taxon>Dactylosporangium</taxon>
    </lineage>
</organism>
<proteinExistence type="predicted"/>
<keyword evidence="1" id="KW-0812">Transmembrane</keyword>
<evidence type="ECO:0000313" key="2">
    <source>
        <dbReference type="EMBL" id="GAA2338628.1"/>
    </source>
</evidence>
<feature type="transmembrane region" description="Helical" evidence="1">
    <location>
        <begin position="28"/>
        <end position="45"/>
    </location>
</feature>
<accession>A0ABN3FVT7</accession>
<keyword evidence="3" id="KW-1185">Reference proteome</keyword>
<dbReference type="EMBL" id="BAAARV010000018">
    <property type="protein sequence ID" value="GAA2338628.1"/>
    <property type="molecule type" value="Genomic_DNA"/>
</dbReference>